<dbReference type="RefSeq" id="WP_097903929.1">
    <property type="nucleotide sequence ID" value="NZ_NVLK01000023.1"/>
</dbReference>
<evidence type="ECO:0000313" key="2">
    <source>
        <dbReference type="Proteomes" id="UP000220006"/>
    </source>
</evidence>
<name>A0A2A7HY37_BACCE</name>
<reference evidence="1 2" key="1">
    <citation type="submission" date="2017-09" db="EMBL/GenBank/DDBJ databases">
        <title>Large-scale bioinformatics analysis of Bacillus genomes uncovers conserved roles of natural products in bacterial physiology.</title>
        <authorList>
            <consortium name="Agbiome Team Llc"/>
            <person name="Bleich R.M."/>
            <person name="Grubbs K.J."/>
            <person name="Santa Maria K.C."/>
            <person name="Allen S.E."/>
            <person name="Farag S."/>
            <person name="Shank E.A."/>
            <person name="Bowers A."/>
        </authorList>
    </citation>
    <scope>NUCLEOTIDE SEQUENCE [LARGE SCALE GENOMIC DNA]</scope>
    <source>
        <strain evidence="1 2">AFS096845</strain>
    </source>
</reference>
<dbReference type="Proteomes" id="UP000220006">
    <property type="component" value="Unassembled WGS sequence"/>
</dbReference>
<accession>A0A2A7HY37</accession>
<gene>
    <name evidence="1" type="ORF">COM96_11490</name>
</gene>
<protein>
    <submittedName>
        <fullName evidence="1">Uncharacterized protein</fullName>
    </submittedName>
</protein>
<proteinExistence type="predicted"/>
<comment type="caution">
    <text evidence="1">The sequence shown here is derived from an EMBL/GenBank/DDBJ whole genome shotgun (WGS) entry which is preliminary data.</text>
</comment>
<sequence>MIEKHTNEVILDVYRGNEENLKHTIEEIKAYAKTYEYDKVRLIDLKKSHSHVLDEERYIILLQIERDTENLGRKYEYEEEKVCGFFEDEEE</sequence>
<organism evidence="1 2">
    <name type="scientific">Bacillus cereus</name>
    <dbReference type="NCBI Taxonomy" id="1396"/>
    <lineage>
        <taxon>Bacteria</taxon>
        <taxon>Bacillati</taxon>
        <taxon>Bacillota</taxon>
        <taxon>Bacilli</taxon>
        <taxon>Bacillales</taxon>
        <taxon>Bacillaceae</taxon>
        <taxon>Bacillus</taxon>
        <taxon>Bacillus cereus group</taxon>
    </lineage>
</organism>
<evidence type="ECO:0000313" key="1">
    <source>
        <dbReference type="EMBL" id="PEC21867.1"/>
    </source>
</evidence>
<dbReference type="AlphaFoldDB" id="A0A2A7HY37"/>
<dbReference type="EMBL" id="NVLK01000023">
    <property type="protein sequence ID" value="PEC21867.1"/>
    <property type="molecule type" value="Genomic_DNA"/>
</dbReference>